<reference evidence="6 7" key="1">
    <citation type="submission" date="2016-10" db="EMBL/GenBank/DDBJ databases">
        <authorList>
            <person name="de Groot N.N."/>
        </authorList>
    </citation>
    <scope>NUCLEOTIDE SEQUENCE [LARGE SCALE GENOMIC DNA]</scope>
    <source>
        <strain evidence="6 7">CGMCC 4.5681</strain>
    </source>
</reference>
<evidence type="ECO:0000256" key="2">
    <source>
        <dbReference type="ARBA" id="ARBA00022692"/>
    </source>
</evidence>
<keyword evidence="7" id="KW-1185">Reference proteome</keyword>
<dbReference type="AlphaFoldDB" id="A0A1G9G711"/>
<dbReference type="GO" id="GO:0016020">
    <property type="term" value="C:membrane"/>
    <property type="evidence" value="ECO:0007669"/>
    <property type="project" value="UniProtKB-SubCell"/>
</dbReference>
<dbReference type="EMBL" id="FNFB01000013">
    <property type="protein sequence ID" value="SDK96548.1"/>
    <property type="molecule type" value="Genomic_DNA"/>
</dbReference>
<evidence type="ECO:0000313" key="6">
    <source>
        <dbReference type="EMBL" id="SDK96548.1"/>
    </source>
</evidence>
<evidence type="ECO:0000256" key="5">
    <source>
        <dbReference type="SAM" id="MobiDB-lite"/>
    </source>
</evidence>
<dbReference type="Pfam" id="PF04228">
    <property type="entry name" value="Zn_peptidase"/>
    <property type="match status" value="1"/>
</dbReference>
<accession>A0A1G9G711</accession>
<evidence type="ECO:0000256" key="3">
    <source>
        <dbReference type="ARBA" id="ARBA00022989"/>
    </source>
</evidence>
<dbReference type="STRING" id="683260.SAMN05421874_113179"/>
<organism evidence="6 7">
    <name type="scientific">Nonomuraea maritima</name>
    <dbReference type="NCBI Taxonomy" id="683260"/>
    <lineage>
        <taxon>Bacteria</taxon>
        <taxon>Bacillati</taxon>
        <taxon>Actinomycetota</taxon>
        <taxon>Actinomycetes</taxon>
        <taxon>Streptosporangiales</taxon>
        <taxon>Streptosporangiaceae</taxon>
        <taxon>Nonomuraea</taxon>
    </lineage>
</organism>
<protein>
    <recommendedName>
        <fullName evidence="8">Neutral zinc metallopeptidase</fullName>
    </recommendedName>
</protein>
<evidence type="ECO:0000313" key="7">
    <source>
        <dbReference type="Proteomes" id="UP000198683"/>
    </source>
</evidence>
<proteinExistence type="predicted"/>
<dbReference type="Proteomes" id="UP000198683">
    <property type="component" value="Unassembled WGS sequence"/>
</dbReference>
<dbReference type="PANTHER" id="PTHR30168:SF0">
    <property type="entry name" value="INNER MEMBRANE PROTEIN"/>
    <property type="match status" value="1"/>
</dbReference>
<keyword evidence="2" id="KW-0812">Transmembrane</keyword>
<gene>
    <name evidence="6" type="ORF">SAMN05421874_113179</name>
</gene>
<dbReference type="OrthoDB" id="9774900at2"/>
<keyword evidence="3" id="KW-1133">Transmembrane helix</keyword>
<sequence>MTSVPTGKLAVIVAAVVALSLALGALGAVLADVLADQVTRTPAGSAAGERPASPAPQPGGKAGQDSRRDGSSAPQGAALATDSPLYRTGRLTDVNCRPGRLPAGDMASYRRFLIRVTSCLNRAWAAQFRKAAMPFTKPRLRIITRPVQTPCGAWNRGADGVYCSTDRTIYLMIGKEQLRNPFPLGITRLVAHEYGHHVQQMSGIWQYYWVARTIAGTTRRLQLSRNSELQAECLSAVFMSTMKDTPLVTGDDWAYTVDWFRKNGAKGWPQNDHGRGPTQAAWMTRGFAKGTPGACNTWAADPRNVT</sequence>
<evidence type="ECO:0000256" key="1">
    <source>
        <dbReference type="ARBA" id="ARBA00004167"/>
    </source>
</evidence>
<dbReference type="RefSeq" id="WP_090768297.1">
    <property type="nucleotide sequence ID" value="NZ_FNFB01000013.1"/>
</dbReference>
<name>A0A1G9G711_9ACTN</name>
<feature type="region of interest" description="Disordered" evidence="5">
    <location>
        <begin position="42"/>
        <end position="79"/>
    </location>
</feature>
<dbReference type="PANTHER" id="PTHR30168">
    <property type="entry name" value="PUTATIVE MEMBRANE PROTEIN YPFJ"/>
    <property type="match status" value="1"/>
</dbReference>
<evidence type="ECO:0000256" key="4">
    <source>
        <dbReference type="ARBA" id="ARBA00023136"/>
    </source>
</evidence>
<keyword evidence="4" id="KW-0472">Membrane</keyword>
<evidence type="ECO:0008006" key="8">
    <source>
        <dbReference type="Google" id="ProtNLM"/>
    </source>
</evidence>
<comment type="subcellular location">
    <subcellularLocation>
        <location evidence="1">Membrane</location>
        <topology evidence="1">Single-pass membrane protein</topology>
    </subcellularLocation>
</comment>
<dbReference type="InterPro" id="IPR007343">
    <property type="entry name" value="Uncharacterised_pept_Zn_put"/>
</dbReference>